<dbReference type="AlphaFoldDB" id="A0A4Y7Q3D0"/>
<dbReference type="STRING" id="50990.A0A4Y7Q3D0"/>
<sequence length="129" mass="14502">MAALKELRDNLGKRMHVVRKAFARLVMENGVKTMPDEIISLIFEAGHYLTNGCKFSTLVSHVSRRFHQVALRTPLLWSRLSGWYTDIQVQTFLRRSGQVDLEVSTGILHNPTASGKVVSFLTVLLPHSG</sequence>
<dbReference type="VEuPathDB" id="FungiDB:BD410DRAFT_312282"/>
<protein>
    <submittedName>
        <fullName evidence="1">Uncharacterized protein</fullName>
    </submittedName>
</protein>
<reference evidence="1 2" key="1">
    <citation type="submission" date="2018-06" db="EMBL/GenBank/DDBJ databases">
        <title>A transcriptomic atlas of mushroom development highlights an independent origin of complex multicellularity.</title>
        <authorList>
            <consortium name="DOE Joint Genome Institute"/>
            <person name="Krizsan K."/>
            <person name="Almasi E."/>
            <person name="Merenyi Z."/>
            <person name="Sahu N."/>
            <person name="Viragh M."/>
            <person name="Koszo T."/>
            <person name="Mondo S."/>
            <person name="Kiss B."/>
            <person name="Balint B."/>
            <person name="Kues U."/>
            <person name="Barry K."/>
            <person name="Hegedus J.C."/>
            <person name="Henrissat B."/>
            <person name="Johnson J."/>
            <person name="Lipzen A."/>
            <person name="Ohm R."/>
            <person name="Nagy I."/>
            <person name="Pangilinan J."/>
            <person name="Yan J."/>
            <person name="Xiong Y."/>
            <person name="Grigoriev I.V."/>
            <person name="Hibbett D.S."/>
            <person name="Nagy L.G."/>
        </authorList>
    </citation>
    <scope>NUCLEOTIDE SEQUENCE [LARGE SCALE GENOMIC DNA]</scope>
    <source>
        <strain evidence="1 2">SZMC22713</strain>
    </source>
</reference>
<accession>A0A4Y7Q3D0</accession>
<gene>
    <name evidence="1" type="ORF">BD410DRAFT_312282</name>
</gene>
<dbReference type="OrthoDB" id="3365698at2759"/>
<dbReference type="EMBL" id="ML170182">
    <property type="protein sequence ID" value="TDL21290.1"/>
    <property type="molecule type" value="Genomic_DNA"/>
</dbReference>
<dbReference type="Proteomes" id="UP000294933">
    <property type="component" value="Unassembled WGS sequence"/>
</dbReference>
<dbReference type="Gene3D" id="1.20.1280.50">
    <property type="match status" value="1"/>
</dbReference>
<evidence type="ECO:0000313" key="1">
    <source>
        <dbReference type="EMBL" id="TDL21290.1"/>
    </source>
</evidence>
<evidence type="ECO:0000313" key="2">
    <source>
        <dbReference type="Proteomes" id="UP000294933"/>
    </source>
</evidence>
<organism evidence="1 2">
    <name type="scientific">Rickenella mellea</name>
    <dbReference type="NCBI Taxonomy" id="50990"/>
    <lineage>
        <taxon>Eukaryota</taxon>
        <taxon>Fungi</taxon>
        <taxon>Dikarya</taxon>
        <taxon>Basidiomycota</taxon>
        <taxon>Agaricomycotina</taxon>
        <taxon>Agaricomycetes</taxon>
        <taxon>Hymenochaetales</taxon>
        <taxon>Rickenellaceae</taxon>
        <taxon>Rickenella</taxon>
    </lineage>
</organism>
<keyword evidence="2" id="KW-1185">Reference proteome</keyword>
<name>A0A4Y7Q3D0_9AGAM</name>
<proteinExistence type="predicted"/>